<name>B9T3C4_RICCO</name>
<organism evidence="1 2">
    <name type="scientific">Ricinus communis</name>
    <name type="common">Castor bean</name>
    <dbReference type="NCBI Taxonomy" id="3988"/>
    <lineage>
        <taxon>Eukaryota</taxon>
        <taxon>Viridiplantae</taxon>
        <taxon>Streptophyta</taxon>
        <taxon>Embryophyta</taxon>
        <taxon>Tracheophyta</taxon>
        <taxon>Spermatophyta</taxon>
        <taxon>Magnoliopsida</taxon>
        <taxon>eudicotyledons</taxon>
        <taxon>Gunneridae</taxon>
        <taxon>Pentapetalae</taxon>
        <taxon>rosids</taxon>
        <taxon>fabids</taxon>
        <taxon>Malpighiales</taxon>
        <taxon>Euphorbiaceae</taxon>
        <taxon>Acalyphoideae</taxon>
        <taxon>Acalypheae</taxon>
        <taxon>Ricinus</taxon>
    </lineage>
</organism>
<sequence>MDLPLATAADEDCRHFLHLLRLSGDGLEINCGLWDIFLFSALLLGGAGVPKRPISLSCYPPITITITQPLNLIIPQAPKKSSFQQNDEQLVSNSISTATLESICRFLTHLKFRQQTLSIRSGQTLPFLAQNNSCFFLFHAVVF</sequence>
<evidence type="ECO:0000313" key="1">
    <source>
        <dbReference type="EMBL" id="EEF29645.1"/>
    </source>
</evidence>
<proteinExistence type="predicted"/>
<gene>
    <name evidence="1" type="ORF">RCOM_1750170</name>
</gene>
<dbReference type="EMBL" id="EQ974411">
    <property type="protein sequence ID" value="EEF29645.1"/>
    <property type="molecule type" value="Genomic_DNA"/>
</dbReference>
<evidence type="ECO:0000313" key="2">
    <source>
        <dbReference type="Proteomes" id="UP000008311"/>
    </source>
</evidence>
<reference evidence="2" key="1">
    <citation type="journal article" date="2010" name="Nat. Biotechnol.">
        <title>Draft genome sequence of the oilseed species Ricinus communis.</title>
        <authorList>
            <person name="Chan A.P."/>
            <person name="Crabtree J."/>
            <person name="Zhao Q."/>
            <person name="Lorenzi H."/>
            <person name="Orvis J."/>
            <person name="Puiu D."/>
            <person name="Melake-Berhan A."/>
            <person name="Jones K.M."/>
            <person name="Redman J."/>
            <person name="Chen G."/>
            <person name="Cahoon E.B."/>
            <person name="Gedil M."/>
            <person name="Stanke M."/>
            <person name="Haas B.J."/>
            <person name="Wortman J.R."/>
            <person name="Fraser-Liggett C.M."/>
            <person name="Ravel J."/>
            <person name="Rabinowicz P.D."/>
        </authorList>
    </citation>
    <scope>NUCLEOTIDE SEQUENCE [LARGE SCALE GENOMIC DNA]</scope>
    <source>
        <strain evidence="2">cv. Hale</strain>
    </source>
</reference>
<dbReference type="AlphaFoldDB" id="B9T3C4"/>
<dbReference type="Proteomes" id="UP000008311">
    <property type="component" value="Unassembled WGS sequence"/>
</dbReference>
<keyword evidence="2" id="KW-1185">Reference proteome</keyword>
<accession>B9T3C4</accession>
<protein>
    <submittedName>
        <fullName evidence="1">Uncharacterized protein</fullName>
    </submittedName>
</protein>
<dbReference type="InParanoid" id="B9T3C4"/>